<dbReference type="AlphaFoldDB" id="A0A7X3LVP0"/>
<dbReference type="EMBL" id="WUMV01000006">
    <property type="protein sequence ID" value="MXN65959.1"/>
    <property type="molecule type" value="Genomic_DNA"/>
</dbReference>
<reference evidence="2 3" key="1">
    <citation type="submission" date="2019-12" db="EMBL/GenBank/DDBJ databases">
        <authorList>
            <person name="Li M."/>
        </authorList>
    </citation>
    <scope>NUCLEOTIDE SEQUENCE [LARGE SCALE GENOMIC DNA]</scope>
    <source>
        <strain evidence="2 3">GBMRC 2046</strain>
    </source>
</reference>
<proteinExistence type="predicted"/>
<dbReference type="SUPFAM" id="SSF158682">
    <property type="entry name" value="TerB-like"/>
    <property type="match status" value="1"/>
</dbReference>
<feature type="domain" description="Co-chaperone DjlA N-terminal" evidence="1">
    <location>
        <begin position="8"/>
        <end position="125"/>
    </location>
</feature>
<dbReference type="InterPro" id="IPR029024">
    <property type="entry name" value="TerB-like"/>
</dbReference>
<evidence type="ECO:0000259" key="1">
    <source>
        <dbReference type="Pfam" id="PF05099"/>
    </source>
</evidence>
<name>A0A7X3LVP0_9HYPH</name>
<dbReference type="Proteomes" id="UP000433101">
    <property type="component" value="Unassembled WGS sequence"/>
</dbReference>
<comment type="caution">
    <text evidence="2">The sequence shown here is derived from an EMBL/GenBank/DDBJ whole genome shotgun (WGS) entry which is preliminary data.</text>
</comment>
<sequence>MTSTVSLHDALIYVMVITSAADSAMTDRELSSMGQVVRTLPVFNGFDENRIIAVAQECGERLQAKNGMNDVLDLIVASVPERMRDTAYAVAVEIAAADLDVQQEELRLLQILRDRLGLDKLTVAAIERSAQARFRTT</sequence>
<dbReference type="Pfam" id="PF05099">
    <property type="entry name" value="TerB"/>
    <property type="match status" value="1"/>
</dbReference>
<dbReference type="CDD" id="cd07176">
    <property type="entry name" value="terB"/>
    <property type="match status" value="1"/>
</dbReference>
<keyword evidence="3" id="KW-1185">Reference proteome</keyword>
<evidence type="ECO:0000313" key="2">
    <source>
        <dbReference type="EMBL" id="MXN65959.1"/>
    </source>
</evidence>
<dbReference type="Gene3D" id="1.10.3680.10">
    <property type="entry name" value="TerB-like"/>
    <property type="match status" value="1"/>
</dbReference>
<evidence type="ECO:0000313" key="3">
    <source>
        <dbReference type="Proteomes" id="UP000433101"/>
    </source>
</evidence>
<organism evidence="2 3">
    <name type="scientific">Stappia sediminis</name>
    <dbReference type="NCBI Taxonomy" id="2692190"/>
    <lineage>
        <taxon>Bacteria</taxon>
        <taxon>Pseudomonadati</taxon>
        <taxon>Pseudomonadota</taxon>
        <taxon>Alphaproteobacteria</taxon>
        <taxon>Hyphomicrobiales</taxon>
        <taxon>Stappiaceae</taxon>
        <taxon>Stappia</taxon>
    </lineage>
</organism>
<accession>A0A7X3LVP0</accession>
<protein>
    <submittedName>
        <fullName evidence="2">Tellurite resistance protein TerB</fullName>
    </submittedName>
</protein>
<gene>
    <name evidence="2" type="ORF">GR183_13680</name>
</gene>
<dbReference type="RefSeq" id="WP_160776195.1">
    <property type="nucleotide sequence ID" value="NZ_WUMV01000006.1"/>
</dbReference>
<dbReference type="InterPro" id="IPR007791">
    <property type="entry name" value="DjlA_N"/>
</dbReference>